<feature type="transmembrane region" description="Helical" evidence="3">
    <location>
        <begin position="20"/>
        <end position="42"/>
    </location>
</feature>
<evidence type="ECO:0000313" key="4">
    <source>
        <dbReference type="EMBL" id="OGG48545.1"/>
    </source>
</evidence>
<organism evidence="4 5">
    <name type="scientific">Candidatus Kaiserbacteria bacterium RIFCSPHIGHO2_01_FULL_53_31</name>
    <dbReference type="NCBI Taxonomy" id="1798481"/>
    <lineage>
        <taxon>Bacteria</taxon>
        <taxon>Candidatus Kaiseribacteriota</taxon>
    </lineage>
</organism>
<accession>A0A1F6CHA5</accession>
<reference evidence="4 5" key="1">
    <citation type="journal article" date="2016" name="Nat. Commun.">
        <title>Thousands of microbial genomes shed light on interconnected biogeochemical processes in an aquifer system.</title>
        <authorList>
            <person name="Anantharaman K."/>
            <person name="Brown C.T."/>
            <person name="Hug L.A."/>
            <person name="Sharon I."/>
            <person name="Castelle C.J."/>
            <person name="Probst A.J."/>
            <person name="Thomas B.C."/>
            <person name="Singh A."/>
            <person name="Wilkins M.J."/>
            <person name="Karaoz U."/>
            <person name="Brodie E.L."/>
            <person name="Williams K.H."/>
            <person name="Hubbard S.S."/>
            <person name="Banfield J.F."/>
        </authorList>
    </citation>
    <scope>NUCLEOTIDE SEQUENCE [LARGE SCALE GENOMIC DNA]</scope>
</reference>
<dbReference type="Gene3D" id="1.25.40.10">
    <property type="entry name" value="Tetratricopeptide repeat domain"/>
    <property type="match status" value="1"/>
</dbReference>
<dbReference type="Proteomes" id="UP000178815">
    <property type="component" value="Unassembled WGS sequence"/>
</dbReference>
<feature type="transmembrane region" description="Helical" evidence="3">
    <location>
        <begin position="430"/>
        <end position="448"/>
    </location>
</feature>
<feature type="transmembrane region" description="Helical" evidence="3">
    <location>
        <begin position="76"/>
        <end position="102"/>
    </location>
</feature>
<proteinExistence type="predicted"/>
<keyword evidence="3" id="KW-0472">Membrane</keyword>
<feature type="transmembrane region" description="Helical" evidence="3">
    <location>
        <begin position="380"/>
        <end position="399"/>
    </location>
</feature>
<evidence type="ECO:0000256" key="2">
    <source>
        <dbReference type="ARBA" id="ARBA00022803"/>
    </source>
</evidence>
<keyword evidence="1" id="KW-0677">Repeat</keyword>
<keyword evidence="2" id="KW-0802">TPR repeat</keyword>
<dbReference type="SUPFAM" id="SSF48452">
    <property type="entry name" value="TPR-like"/>
    <property type="match status" value="2"/>
</dbReference>
<dbReference type="STRING" id="1798481.A2678_03595"/>
<keyword evidence="3" id="KW-0812">Transmembrane</keyword>
<feature type="transmembrane region" description="Helical" evidence="3">
    <location>
        <begin position="140"/>
        <end position="161"/>
    </location>
</feature>
<evidence type="ECO:0000256" key="3">
    <source>
        <dbReference type="SAM" id="Phobius"/>
    </source>
</evidence>
<dbReference type="Pfam" id="PF14559">
    <property type="entry name" value="TPR_19"/>
    <property type="match status" value="1"/>
</dbReference>
<evidence type="ECO:0000256" key="1">
    <source>
        <dbReference type="ARBA" id="ARBA00022737"/>
    </source>
</evidence>
<dbReference type="PANTHER" id="PTHR44186">
    <property type="match status" value="1"/>
</dbReference>
<dbReference type="PANTHER" id="PTHR44186:SF1">
    <property type="entry name" value="BARDET-BIEDL SYNDROME 4 PROTEIN"/>
    <property type="match status" value="1"/>
</dbReference>
<feature type="transmembrane region" description="Helical" evidence="3">
    <location>
        <begin position="469"/>
        <end position="492"/>
    </location>
</feature>
<dbReference type="InterPro" id="IPR019734">
    <property type="entry name" value="TPR_rpt"/>
</dbReference>
<name>A0A1F6CHA5_9BACT</name>
<protein>
    <submittedName>
        <fullName evidence="4">Uncharacterized protein</fullName>
    </submittedName>
</protein>
<feature type="transmembrane region" description="Helical" evidence="3">
    <location>
        <begin position="209"/>
        <end position="242"/>
    </location>
</feature>
<keyword evidence="3" id="KW-1133">Transmembrane helix</keyword>
<dbReference type="EMBL" id="MFKU01000011">
    <property type="protein sequence ID" value="OGG48545.1"/>
    <property type="molecule type" value="Genomic_DNA"/>
</dbReference>
<dbReference type="InterPro" id="IPR011990">
    <property type="entry name" value="TPR-like_helical_dom_sf"/>
</dbReference>
<evidence type="ECO:0000313" key="5">
    <source>
        <dbReference type="Proteomes" id="UP000178815"/>
    </source>
</evidence>
<dbReference type="SMART" id="SM00028">
    <property type="entry name" value="TPR"/>
    <property type="match status" value="4"/>
</dbReference>
<feature type="transmembrane region" description="Helical" evidence="3">
    <location>
        <begin position="277"/>
        <end position="301"/>
    </location>
</feature>
<gene>
    <name evidence="4" type="ORF">A2678_03595</name>
</gene>
<feature type="transmembrane region" description="Helical" evidence="3">
    <location>
        <begin position="406"/>
        <end position="424"/>
    </location>
</feature>
<comment type="caution">
    <text evidence="4">The sequence shown here is derived from an EMBL/GenBank/DDBJ whole genome shotgun (WGS) entry which is preliminary data.</text>
</comment>
<sequence>MPPQSSVLVQSRRSLETWSVWALVATLAAALVAVTPFLSVSLITTKTFILAAGTILTLALYILARLSRGNVVLPPFALVGALWLPVIAYALSSAFSGTPLAIALWGSSLEPDTLGLMLVVACLGTLTALVLRRAEQYRSFLSAGASVFVLIAVIQAAIIIIGQFSPATVSPAFSIVGSFEDLAFLLGLGVTCALITFRFHELGLRARRILIVVTVVSLVLLAIANSSFVWVILALVSLGLFIETIMMRGPKPDDADLDDVAVMEESLLESETTRHPIVLPLAVLAVSLFFLVGGQLGGALASALHVNVLSVTPSWQSTLAVAEQTYATSPVFGTGPGTFGVEWLKYRDVSLNSTIFWNVDFSSGIGFIPTSLVTTGLVGAIAWLAFLVLFIVFGLRTLIARTPEDAFIRYVAILSFVALVYLFGAAIFKLPNAVILALAFVFAGLFASTTRFGTRARQWGVIFSRSPRLGFVIVFSLTLLLLSSIVVAYTLVERYIATTELASANIEFAAGDLTAAGQSVQNAISFAPSSAAYVAEADIALVRLRQIAASTTMPATAAQQAFQTELSSGINAALTATRLAPSDYQSWLALGNLYSQAVPLSVSGAYESAKTAYDKAKALNPTNPEILYIIAQLDIAHKDSKAAKDDLKAAIALKQDYTTAIFLLSQLEVQEGNVKGALDAALAAAYFAPNDPNILFQVGVLRAAQGDLPGASEALSGAVTSNPQFANARYFLAAVYAKQGNNQGALEQLKLVSSLSSENASTVAPLIASLETGKNPFPANLLSMSPSPGVEQ</sequence>
<feature type="transmembrane region" description="Helical" evidence="3">
    <location>
        <begin position="173"/>
        <end position="197"/>
    </location>
</feature>
<feature type="transmembrane region" description="Helical" evidence="3">
    <location>
        <begin position="114"/>
        <end position="131"/>
    </location>
</feature>
<feature type="transmembrane region" description="Helical" evidence="3">
    <location>
        <begin position="48"/>
        <end position="64"/>
    </location>
</feature>
<dbReference type="AlphaFoldDB" id="A0A1F6CHA5"/>